<sequence>MFSVLLLISIVSGLISIPLKSKLRAPIQGNFGQSLISQDSTVFDSYSLEYYADFELGTPGQKIAMFLDTGSTWTWAPSVNCDCHSSENRFNSTLSSTFADLNKTVEIYYEIGYAGGQLATDKLSIGDLSTENMAFVLVNKDSDDMESDGLVGLAFSELSDGYSTFIENLVSQGEIDAPIFAFYFSDNEVETSVLTLGGFDSTWTEGKTKQTISINKTDGYWGFNVDSVSYSGEIISSETHQSILDTGTSAICIPKNIYQNVINSITKGKNCVVIYDNSTSCECVEGEYNDYEKLSIKIGQEEFLINPKNYLFYENGTCNILLSESSDEWWIIGQPIFREYYTVHDMSVPKIDLYKVRLDSSNFLWYIAAGCAAALIVIVIIVATCMCGRKDPKAYHRLTVDDNALRGHQA</sequence>
<name>A0A1R2AXS0_9CILI</name>
<proteinExistence type="inferred from homology"/>
<feature type="active site" evidence="5">
    <location>
        <position position="245"/>
    </location>
</feature>
<dbReference type="OrthoDB" id="1058388at2759"/>
<evidence type="ECO:0000256" key="7">
    <source>
        <dbReference type="SAM" id="SignalP"/>
    </source>
</evidence>
<feature type="domain" description="Peptidase A1" evidence="8">
    <location>
        <begin position="50"/>
        <end position="354"/>
    </location>
</feature>
<feature type="chain" id="PRO_5012683956" description="Peptidase A1 domain-containing protein" evidence="7">
    <location>
        <begin position="17"/>
        <end position="410"/>
    </location>
</feature>
<gene>
    <name evidence="9" type="ORF">SteCoe_32995</name>
</gene>
<dbReference type="PROSITE" id="PS51767">
    <property type="entry name" value="PEPTIDASE_A1"/>
    <property type="match status" value="1"/>
</dbReference>
<evidence type="ECO:0000259" key="8">
    <source>
        <dbReference type="PROSITE" id="PS51767"/>
    </source>
</evidence>
<keyword evidence="10" id="KW-1185">Reference proteome</keyword>
<dbReference type="PANTHER" id="PTHR47966">
    <property type="entry name" value="BETA-SITE APP-CLEAVING ENZYME, ISOFORM A-RELATED"/>
    <property type="match status" value="1"/>
</dbReference>
<evidence type="ECO:0000256" key="2">
    <source>
        <dbReference type="ARBA" id="ARBA00022670"/>
    </source>
</evidence>
<dbReference type="InterPro" id="IPR021109">
    <property type="entry name" value="Peptidase_aspartic_dom_sf"/>
</dbReference>
<keyword evidence="3" id="KW-0064">Aspartyl protease</keyword>
<comment type="similarity">
    <text evidence="1">Belongs to the peptidase A1 family.</text>
</comment>
<dbReference type="PRINTS" id="PR00792">
    <property type="entry name" value="PEPSIN"/>
</dbReference>
<evidence type="ECO:0000256" key="6">
    <source>
        <dbReference type="SAM" id="Phobius"/>
    </source>
</evidence>
<dbReference type="InterPro" id="IPR033121">
    <property type="entry name" value="PEPTIDASE_A1"/>
</dbReference>
<protein>
    <recommendedName>
        <fullName evidence="8">Peptidase A1 domain-containing protein</fullName>
    </recommendedName>
</protein>
<dbReference type="InterPro" id="IPR034164">
    <property type="entry name" value="Pepsin-like_dom"/>
</dbReference>
<comment type="caution">
    <text evidence="9">The sequence shown here is derived from an EMBL/GenBank/DDBJ whole genome shotgun (WGS) entry which is preliminary data.</text>
</comment>
<reference evidence="9 10" key="1">
    <citation type="submission" date="2016-11" db="EMBL/GenBank/DDBJ databases">
        <title>The macronuclear genome of Stentor coeruleus: a giant cell with tiny introns.</title>
        <authorList>
            <person name="Slabodnick M."/>
            <person name="Ruby J.G."/>
            <person name="Reiff S.B."/>
            <person name="Swart E.C."/>
            <person name="Gosai S."/>
            <person name="Prabakaran S."/>
            <person name="Witkowska E."/>
            <person name="Larue G.E."/>
            <person name="Fisher S."/>
            <person name="Freeman R.M."/>
            <person name="Gunawardena J."/>
            <person name="Chu W."/>
            <person name="Stover N.A."/>
            <person name="Gregory B.D."/>
            <person name="Nowacki M."/>
            <person name="Derisi J."/>
            <person name="Roy S.W."/>
            <person name="Marshall W.F."/>
            <person name="Sood P."/>
        </authorList>
    </citation>
    <scope>NUCLEOTIDE SEQUENCE [LARGE SCALE GENOMIC DNA]</scope>
    <source>
        <strain evidence="9">WM001</strain>
    </source>
</reference>
<evidence type="ECO:0000313" key="10">
    <source>
        <dbReference type="Proteomes" id="UP000187209"/>
    </source>
</evidence>
<evidence type="ECO:0000256" key="3">
    <source>
        <dbReference type="ARBA" id="ARBA00022750"/>
    </source>
</evidence>
<dbReference type="InterPro" id="IPR001461">
    <property type="entry name" value="Aspartic_peptidase_A1"/>
</dbReference>
<dbReference type="PANTHER" id="PTHR47966:SF51">
    <property type="entry name" value="BETA-SITE APP-CLEAVING ENZYME, ISOFORM A-RELATED"/>
    <property type="match status" value="1"/>
</dbReference>
<keyword evidence="6" id="KW-0812">Transmembrane</keyword>
<dbReference type="CDD" id="cd05471">
    <property type="entry name" value="pepsin_like"/>
    <property type="match status" value="1"/>
</dbReference>
<dbReference type="GO" id="GO:0004190">
    <property type="term" value="F:aspartic-type endopeptidase activity"/>
    <property type="evidence" value="ECO:0007669"/>
    <property type="project" value="UniProtKB-KW"/>
</dbReference>
<keyword evidence="4" id="KW-0378">Hydrolase</keyword>
<dbReference type="EMBL" id="MPUH01001213">
    <property type="protein sequence ID" value="OMJ69314.1"/>
    <property type="molecule type" value="Genomic_DNA"/>
</dbReference>
<keyword evidence="6" id="KW-1133">Transmembrane helix</keyword>
<evidence type="ECO:0000256" key="1">
    <source>
        <dbReference type="ARBA" id="ARBA00007447"/>
    </source>
</evidence>
<keyword evidence="6" id="KW-0472">Membrane</keyword>
<dbReference type="Pfam" id="PF00026">
    <property type="entry name" value="Asp"/>
    <property type="match status" value="1"/>
</dbReference>
<keyword evidence="2" id="KW-0645">Protease</keyword>
<feature type="signal peptide" evidence="7">
    <location>
        <begin position="1"/>
        <end position="16"/>
    </location>
</feature>
<evidence type="ECO:0000256" key="5">
    <source>
        <dbReference type="PIRSR" id="PIRSR601461-1"/>
    </source>
</evidence>
<evidence type="ECO:0000313" key="9">
    <source>
        <dbReference type="EMBL" id="OMJ69314.1"/>
    </source>
</evidence>
<dbReference type="Proteomes" id="UP000187209">
    <property type="component" value="Unassembled WGS sequence"/>
</dbReference>
<accession>A0A1R2AXS0</accession>
<feature type="active site" evidence="5">
    <location>
        <position position="68"/>
    </location>
</feature>
<organism evidence="9 10">
    <name type="scientific">Stentor coeruleus</name>
    <dbReference type="NCBI Taxonomy" id="5963"/>
    <lineage>
        <taxon>Eukaryota</taxon>
        <taxon>Sar</taxon>
        <taxon>Alveolata</taxon>
        <taxon>Ciliophora</taxon>
        <taxon>Postciliodesmatophora</taxon>
        <taxon>Heterotrichea</taxon>
        <taxon>Heterotrichida</taxon>
        <taxon>Stentoridae</taxon>
        <taxon>Stentor</taxon>
    </lineage>
</organism>
<dbReference type="GO" id="GO:0006508">
    <property type="term" value="P:proteolysis"/>
    <property type="evidence" value="ECO:0007669"/>
    <property type="project" value="UniProtKB-KW"/>
</dbReference>
<dbReference type="AlphaFoldDB" id="A0A1R2AXS0"/>
<evidence type="ECO:0000256" key="4">
    <source>
        <dbReference type="ARBA" id="ARBA00022801"/>
    </source>
</evidence>
<keyword evidence="7" id="KW-0732">Signal</keyword>
<dbReference type="Gene3D" id="2.40.70.10">
    <property type="entry name" value="Acid Proteases"/>
    <property type="match status" value="2"/>
</dbReference>
<feature type="transmembrane region" description="Helical" evidence="6">
    <location>
        <begin position="363"/>
        <end position="387"/>
    </location>
</feature>
<dbReference type="SUPFAM" id="SSF50630">
    <property type="entry name" value="Acid proteases"/>
    <property type="match status" value="1"/>
</dbReference>